<dbReference type="EMBL" id="JBHTKB010000001">
    <property type="protein sequence ID" value="MFD0912873.1"/>
    <property type="molecule type" value="Genomic_DNA"/>
</dbReference>
<evidence type="ECO:0008006" key="4">
    <source>
        <dbReference type="Google" id="ProtNLM"/>
    </source>
</evidence>
<reference evidence="3" key="1">
    <citation type="journal article" date="2019" name="Int. J. Syst. Evol. Microbiol.">
        <title>The Global Catalogue of Microorganisms (GCM) 10K type strain sequencing project: providing services to taxonomists for standard genome sequencing and annotation.</title>
        <authorList>
            <consortium name="The Broad Institute Genomics Platform"/>
            <consortium name="The Broad Institute Genome Sequencing Center for Infectious Disease"/>
            <person name="Wu L."/>
            <person name="Ma J."/>
        </authorList>
    </citation>
    <scope>NUCLEOTIDE SEQUENCE [LARGE SCALE GENOMIC DNA]</scope>
    <source>
        <strain evidence="3">CCUG 58412</strain>
    </source>
</reference>
<protein>
    <recommendedName>
        <fullName evidence="4">MxaK protein</fullName>
    </recommendedName>
</protein>
<name>A0ABW3F5Y6_9PROT</name>
<dbReference type="Proteomes" id="UP001597128">
    <property type="component" value="Unassembled WGS sequence"/>
</dbReference>
<evidence type="ECO:0000313" key="3">
    <source>
        <dbReference type="Proteomes" id="UP001597128"/>
    </source>
</evidence>
<keyword evidence="3" id="KW-1185">Reference proteome</keyword>
<gene>
    <name evidence="2" type="ORF">ACFQ1Z_04875</name>
</gene>
<accession>A0ABW3F5Y6</accession>
<dbReference type="RefSeq" id="WP_379056059.1">
    <property type="nucleotide sequence ID" value="NZ_JBHTKB010000001.1"/>
</dbReference>
<proteinExistence type="predicted"/>
<evidence type="ECO:0000313" key="2">
    <source>
        <dbReference type="EMBL" id="MFD0912873.1"/>
    </source>
</evidence>
<evidence type="ECO:0000256" key="1">
    <source>
        <dbReference type="SAM" id="MobiDB-lite"/>
    </source>
</evidence>
<feature type="region of interest" description="Disordered" evidence="1">
    <location>
        <begin position="156"/>
        <end position="179"/>
    </location>
</feature>
<comment type="caution">
    <text evidence="2">The sequence shown here is derived from an EMBL/GenBank/DDBJ whole genome shotgun (WGS) entry which is preliminary data.</text>
</comment>
<sequence length="179" mass="19660">MALSVKKLVTGLIVVAVAATVTMAYSWQRIQQARAFNAAITTAKTPPTDQQSFEAKYAVAYWLAKNERYKEATLLFAKLIDGTTPVQRAAILHNIGNMFFLKAIQVTGGNDNNTRDEVEYLLTQAMTSYKSALKADNSHWGTRRNYDRVLSLLPEKPTPGVGESDNPGLIMGNIPNGLP</sequence>
<organism evidence="2 3">
    <name type="scientific">Methylophilus luteus</name>
    <dbReference type="NCBI Taxonomy" id="640108"/>
    <lineage>
        <taxon>Bacteria</taxon>
        <taxon>Pseudomonadati</taxon>
        <taxon>Pseudomonadota</taxon>
        <taxon>Betaproteobacteria</taxon>
        <taxon>Nitrosomonadales</taxon>
        <taxon>Methylophilaceae</taxon>
        <taxon>Methylophilus</taxon>
    </lineage>
</organism>